<dbReference type="Pfam" id="PF14966">
    <property type="entry name" value="DNA_repr_REX1B"/>
    <property type="match status" value="1"/>
</dbReference>
<evidence type="ECO:0000313" key="2">
    <source>
        <dbReference type="EMBL" id="OWZ14329.1"/>
    </source>
</evidence>
<dbReference type="OrthoDB" id="434723at2759"/>
<feature type="region of interest" description="Disordered" evidence="1">
    <location>
        <begin position="17"/>
        <end position="50"/>
    </location>
</feature>
<accession>A0A225WB11</accession>
<reference evidence="3" key="1">
    <citation type="submission" date="2017-03" db="EMBL/GenBank/DDBJ databases">
        <title>Phytopthora megakarya and P. palmivora, two closely related causual agents of cacao black pod achieved similar genome size and gene model numbers by different mechanisms.</title>
        <authorList>
            <person name="Ali S."/>
            <person name="Shao J."/>
            <person name="Larry D.J."/>
            <person name="Kronmiller B."/>
            <person name="Shen D."/>
            <person name="Strem M.D."/>
            <person name="Melnick R.L."/>
            <person name="Guiltinan M.J."/>
            <person name="Tyler B.M."/>
            <person name="Meinhardt L.W."/>
            <person name="Bailey B.A."/>
        </authorList>
    </citation>
    <scope>NUCLEOTIDE SEQUENCE [LARGE SCALE GENOMIC DNA]</scope>
    <source>
        <strain evidence="3">zdho120</strain>
    </source>
</reference>
<keyword evidence="3" id="KW-1185">Reference proteome</keyword>
<organism evidence="2 3">
    <name type="scientific">Phytophthora megakarya</name>
    <dbReference type="NCBI Taxonomy" id="4795"/>
    <lineage>
        <taxon>Eukaryota</taxon>
        <taxon>Sar</taxon>
        <taxon>Stramenopiles</taxon>
        <taxon>Oomycota</taxon>
        <taxon>Peronosporomycetes</taxon>
        <taxon>Peronosporales</taxon>
        <taxon>Peronosporaceae</taxon>
        <taxon>Phytophthora</taxon>
    </lineage>
</organism>
<evidence type="ECO:0000313" key="3">
    <source>
        <dbReference type="Proteomes" id="UP000198211"/>
    </source>
</evidence>
<dbReference type="AlphaFoldDB" id="A0A225WB11"/>
<dbReference type="STRING" id="4795.A0A225WB11"/>
<dbReference type="EMBL" id="NBNE01001363">
    <property type="protein sequence ID" value="OWZ14329.1"/>
    <property type="molecule type" value="Genomic_DNA"/>
</dbReference>
<gene>
    <name evidence="2" type="ORF">PHMEG_00012209</name>
</gene>
<comment type="caution">
    <text evidence="2">The sequence shown here is derived from an EMBL/GenBank/DDBJ whole genome shotgun (WGS) entry which is preliminary data.</text>
</comment>
<proteinExistence type="predicted"/>
<dbReference type="InterPro" id="IPR039491">
    <property type="entry name" value="REX1-B"/>
</dbReference>
<dbReference type="Proteomes" id="UP000198211">
    <property type="component" value="Unassembled WGS sequence"/>
</dbReference>
<evidence type="ECO:0000256" key="1">
    <source>
        <dbReference type="SAM" id="MobiDB-lite"/>
    </source>
</evidence>
<sequence length="203" mass="23262">MEFQECFTLLATRPAHAHEHCEDEKHTDDKSQDGNRSESEEIPDVKEAEDLSQLSPRALVQTFHRLQETRVQIYADFRQGFHAHQKTEQFPAFCSGITERFSAVSEQINKVESLLREKRQVPIAQLLRKVQVEEKEKLLLTSAVLIEKMRLSDAAKQTEPDESTIAFLERSVQTLTTKHTDCVVRINEILEDLGAESADLDDE</sequence>
<protein>
    <submittedName>
        <fullName evidence="2">Uncharacterized protein</fullName>
    </submittedName>
</protein>
<dbReference type="PANTHER" id="PTHR28309:SF1">
    <property type="entry name" value="REQUIRED FOR EXCISION 1-B DOMAIN-CONTAINING PROTEIN"/>
    <property type="match status" value="1"/>
</dbReference>
<dbReference type="PANTHER" id="PTHR28309">
    <property type="entry name" value="REQUIRED FOR EXCISION 1-B DOMAIN-CONTAINING PROTEIN"/>
    <property type="match status" value="1"/>
</dbReference>
<feature type="compositionally biased region" description="Basic and acidic residues" evidence="1">
    <location>
        <begin position="17"/>
        <end position="49"/>
    </location>
</feature>
<name>A0A225WB11_9STRA</name>